<organism evidence="1 2">
    <name type="scientific">Parabacteroides distasonis</name>
    <dbReference type="NCBI Taxonomy" id="823"/>
    <lineage>
        <taxon>Bacteria</taxon>
        <taxon>Pseudomonadati</taxon>
        <taxon>Bacteroidota</taxon>
        <taxon>Bacteroidia</taxon>
        <taxon>Bacteroidales</taxon>
        <taxon>Tannerellaceae</taxon>
        <taxon>Parabacteroides</taxon>
    </lineage>
</organism>
<dbReference type="RefSeq" id="WP_276507721.1">
    <property type="nucleotide sequence ID" value="NZ_CP120353.1"/>
</dbReference>
<evidence type="ECO:0000313" key="1">
    <source>
        <dbReference type="EMBL" id="WET65946.1"/>
    </source>
</evidence>
<accession>A0AAX3R004</accession>
<gene>
    <name evidence="1" type="ORF">P2T59_08155</name>
</gene>
<reference evidence="1" key="1">
    <citation type="submission" date="2023-03" db="EMBL/GenBank/DDBJ databases">
        <title>Parabacteroides distasonis, a bacteria resistant against UC.</title>
        <authorList>
            <person name="Dai W."/>
        </authorList>
    </citation>
    <scope>NUCLEOTIDE SEQUENCE</scope>
    <source>
        <strain evidence="1">F1-28</strain>
    </source>
</reference>
<dbReference type="InterPro" id="IPR028082">
    <property type="entry name" value="Peripla_BP_I"/>
</dbReference>
<dbReference type="Gene3D" id="3.40.50.2300">
    <property type="match status" value="1"/>
</dbReference>
<evidence type="ECO:0000313" key="2">
    <source>
        <dbReference type="Proteomes" id="UP001221009"/>
    </source>
</evidence>
<proteinExistence type="predicted"/>
<dbReference type="SUPFAM" id="SSF53822">
    <property type="entry name" value="Periplasmic binding protein-like I"/>
    <property type="match status" value="1"/>
</dbReference>
<dbReference type="AlphaFoldDB" id="A0AAX3R004"/>
<sequence>MKGNPLYMLLWLFLILCFACSPGKKEKKYVIGVSQCSMTDIWRQSMIRDMEVEALNHPEIELVVMDAIQDNDTQISQIKGFIKKKVDLLIEVTKRV</sequence>
<dbReference type="Proteomes" id="UP001221009">
    <property type="component" value="Chromosome"/>
</dbReference>
<protein>
    <submittedName>
        <fullName evidence="1">Uncharacterized protein</fullName>
    </submittedName>
</protein>
<dbReference type="EMBL" id="CP120353">
    <property type="protein sequence ID" value="WET65946.1"/>
    <property type="molecule type" value="Genomic_DNA"/>
</dbReference>
<name>A0AAX3R004_PARDI</name>